<comment type="caution">
    <text evidence="2">The sequence shown here is derived from an EMBL/GenBank/DDBJ whole genome shotgun (WGS) entry which is preliminary data.</text>
</comment>
<evidence type="ECO:0000313" key="3">
    <source>
        <dbReference type="Proteomes" id="UP000801428"/>
    </source>
</evidence>
<reference evidence="2" key="1">
    <citation type="submission" date="2019-04" db="EMBL/GenBank/DDBJ databases">
        <title>Sequencing of skin fungus with MAO and IRED activity.</title>
        <authorList>
            <person name="Marsaioli A.J."/>
            <person name="Bonatto J.M.C."/>
            <person name="Reis Junior O."/>
        </authorList>
    </citation>
    <scope>NUCLEOTIDE SEQUENCE</scope>
    <source>
        <strain evidence="2">30M1</strain>
    </source>
</reference>
<accession>A0A9P4W5U5</accession>
<feature type="compositionally biased region" description="Polar residues" evidence="1">
    <location>
        <begin position="17"/>
        <end position="36"/>
    </location>
</feature>
<feature type="region of interest" description="Disordered" evidence="1">
    <location>
        <begin position="421"/>
        <end position="477"/>
    </location>
</feature>
<name>A0A9P4W5U5_CURKU</name>
<feature type="region of interest" description="Disordered" evidence="1">
    <location>
        <begin position="147"/>
        <end position="200"/>
    </location>
</feature>
<proteinExistence type="predicted"/>
<feature type="region of interest" description="Disordered" evidence="1">
    <location>
        <begin position="1"/>
        <end position="55"/>
    </location>
</feature>
<dbReference type="OrthoDB" id="3792834at2759"/>
<gene>
    <name evidence="2" type="ORF">E8E13_004434</name>
</gene>
<feature type="compositionally biased region" description="Polar residues" evidence="1">
    <location>
        <begin position="176"/>
        <end position="185"/>
    </location>
</feature>
<feature type="compositionally biased region" description="Acidic residues" evidence="1">
    <location>
        <begin position="465"/>
        <end position="477"/>
    </location>
</feature>
<feature type="compositionally biased region" description="Basic residues" evidence="1">
    <location>
        <begin position="1"/>
        <end position="16"/>
    </location>
</feature>
<feature type="compositionally biased region" description="Acidic residues" evidence="1">
    <location>
        <begin position="427"/>
        <end position="440"/>
    </location>
</feature>
<dbReference type="EMBL" id="SWKU01000021">
    <property type="protein sequence ID" value="KAF2997901.1"/>
    <property type="molecule type" value="Genomic_DNA"/>
</dbReference>
<sequence length="477" mass="53807">MPPKNHKIVRPRRSTAPRKSQTPAQARKPQLSTGITSLIADSKLEGQDDSAQKPIEKKQLLLKLKLPKDKLLARTLPNVFPPTAPPSEHASDESPDESLPKVKAKAGAAKDGQSKRRGARQRTKTHQPDMVFGSEMDKLLSSSTAFAEVKGEEEQVNNESPPPPRPFASSPPSLPHNDSSSTLQDLNLPPPRCTPEVSQEASSILRALQSSLDIQIDLPDLTSSKESHGKKAYTAALLTELYIQSYENEAWHLCDLIADTWIRALQKANRRSYRNGNVKNRMWRENRALHVREGRSGFRDEPQEYRLDIQDPKLDRDVSAIDPNQLHNLFTHTRPGCGARLLWADAIALRGQKMEKEFCKRSEAWPEDLFYDVACTALRMVGKRLTLKIEDKYEGAWCRYHEHVKHRQPCYRKSAWLQQGAGKSEQEAEGESESEEDPMEGVEHGAKHVRFDVEDEAVYINEAESGTDTDSDSEEER</sequence>
<evidence type="ECO:0000256" key="1">
    <source>
        <dbReference type="SAM" id="MobiDB-lite"/>
    </source>
</evidence>
<protein>
    <submittedName>
        <fullName evidence="2">Uncharacterized protein</fullName>
    </submittedName>
</protein>
<organism evidence="2 3">
    <name type="scientific">Curvularia kusanoi</name>
    <name type="common">Cochliobolus kusanoi</name>
    <dbReference type="NCBI Taxonomy" id="90978"/>
    <lineage>
        <taxon>Eukaryota</taxon>
        <taxon>Fungi</taxon>
        <taxon>Dikarya</taxon>
        <taxon>Ascomycota</taxon>
        <taxon>Pezizomycotina</taxon>
        <taxon>Dothideomycetes</taxon>
        <taxon>Pleosporomycetidae</taxon>
        <taxon>Pleosporales</taxon>
        <taxon>Pleosporineae</taxon>
        <taxon>Pleosporaceae</taxon>
        <taxon>Curvularia</taxon>
    </lineage>
</organism>
<evidence type="ECO:0000313" key="2">
    <source>
        <dbReference type="EMBL" id="KAF2997901.1"/>
    </source>
</evidence>
<dbReference type="Proteomes" id="UP000801428">
    <property type="component" value="Unassembled WGS sequence"/>
</dbReference>
<keyword evidence="3" id="KW-1185">Reference proteome</keyword>
<feature type="region of interest" description="Disordered" evidence="1">
    <location>
        <begin position="76"/>
        <end position="134"/>
    </location>
</feature>
<feature type="compositionally biased region" description="Basic residues" evidence="1">
    <location>
        <begin position="115"/>
        <end position="125"/>
    </location>
</feature>
<feature type="compositionally biased region" description="Basic and acidic residues" evidence="1">
    <location>
        <begin position="441"/>
        <end position="452"/>
    </location>
</feature>
<dbReference type="AlphaFoldDB" id="A0A9P4W5U5"/>
<feature type="compositionally biased region" description="Basic and acidic residues" evidence="1">
    <location>
        <begin position="42"/>
        <end position="55"/>
    </location>
</feature>